<evidence type="ECO:0000256" key="1">
    <source>
        <dbReference type="ARBA" id="ARBA00004196"/>
    </source>
</evidence>
<feature type="signal peptide" evidence="5">
    <location>
        <begin position="1"/>
        <end position="21"/>
    </location>
</feature>
<comment type="subcellular location">
    <subcellularLocation>
        <location evidence="1">Cell envelope</location>
    </subcellularLocation>
</comment>
<dbReference type="AlphaFoldDB" id="A0A926HQP4"/>
<evidence type="ECO:0000256" key="4">
    <source>
        <dbReference type="ARBA" id="ARBA00022729"/>
    </source>
</evidence>
<dbReference type="Pfam" id="PF00496">
    <property type="entry name" value="SBP_bac_5"/>
    <property type="match status" value="1"/>
</dbReference>
<dbReference type="Gene3D" id="3.90.76.10">
    <property type="entry name" value="Dipeptide-binding Protein, Domain 1"/>
    <property type="match status" value="1"/>
</dbReference>
<accession>A0A926HQP4</accession>
<dbReference type="GO" id="GO:0043190">
    <property type="term" value="C:ATP-binding cassette (ABC) transporter complex"/>
    <property type="evidence" value="ECO:0007669"/>
    <property type="project" value="InterPro"/>
</dbReference>
<proteinExistence type="inferred from homology"/>
<dbReference type="Gene3D" id="3.40.190.10">
    <property type="entry name" value="Periplasmic binding protein-like II"/>
    <property type="match status" value="1"/>
</dbReference>
<keyword evidence="3" id="KW-0813">Transport</keyword>
<evidence type="ECO:0000313" key="8">
    <source>
        <dbReference type="Proteomes" id="UP000623172"/>
    </source>
</evidence>
<dbReference type="FunFam" id="3.90.76.10:FF:000001">
    <property type="entry name" value="Oligopeptide ABC transporter substrate-binding protein"/>
    <property type="match status" value="1"/>
</dbReference>
<keyword evidence="4 5" id="KW-0732">Signal</keyword>
<feature type="domain" description="Solute-binding protein family 5" evidence="6">
    <location>
        <begin position="83"/>
        <end position="464"/>
    </location>
</feature>
<dbReference type="GO" id="GO:0015833">
    <property type="term" value="P:peptide transport"/>
    <property type="evidence" value="ECO:0007669"/>
    <property type="project" value="TreeGrafter"/>
</dbReference>
<reference evidence="7" key="1">
    <citation type="submission" date="2020-08" db="EMBL/GenBank/DDBJ databases">
        <title>Genome public.</title>
        <authorList>
            <person name="Liu C."/>
            <person name="Sun Q."/>
        </authorList>
    </citation>
    <scope>NUCLEOTIDE SEQUENCE</scope>
    <source>
        <strain evidence="7">NSJ-53</strain>
    </source>
</reference>
<dbReference type="PROSITE" id="PS51257">
    <property type="entry name" value="PROKAR_LIPOPROTEIN"/>
    <property type="match status" value="1"/>
</dbReference>
<dbReference type="PANTHER" id="PTHR30290:SF10">
    <property type="entry name" value="PERIPLASMIC OLIGOPEPTIDE-BINDING PROTEIN-RELATED"/>
    <property type="match status" value="1"/>
</dbReference>
<comment type="similarity">
    <text evidence="2">Belongs to the bacterial solute-binding protein 5 family.</text>
</comment>
<gene>
    <name evidence="7" type="ORF">H8696_06295</name>
</gene>
<dbReference type="FunFam" id="3.10.105.10:FF:000001">
    <property type="entry name" value="Oligopeptide ABC transporter, oligopeptide-binding protein"/>
    <property type="match status" value="1"/>
</dbReference>
<name>A0A926HQP4_9FIRM</name>
<evidence type="ECO:0000256" key="3">
    <source>
        <dbReference type="ARBA" id="ARBA00022448"/>
    </source>
</evidence>
<sequence length="542" mass="60493">MKRRIVLLLACVMLVAAVVSGCGGDGSTGNAGSDQTLTLTETAEPADLNPLTAQDVWSNELIGATMEGLVRTKENGVIEQGSGLAESWTVSDDGLVYTFKLRDAKWSDGSAITANDFVYAWKRAVDPETASPYAYLHYPIVGAEEFNTGEGTADDVGVKAVDEKTFEVTLKTPTEYFTDMLMLSVFYPLKEGILEEMGDTYASEPDKMIYSGPFKIVSWAHDQEIVVEKNPDYWDADAVKLDKIVFKITKETNTIVNMYENGDIDMMEVMPEFLDNYKDDAGFQTVTELVTEYLHFNLQNEFFANVNIRKAFGMAINREEYVNDLLKNGCTPAYGFIPPAMNGVGGKSFRENNGDLFTDAGKDGGEEAKALFEQGLQELGKTREDMTGLSLVIGEGDINLKTAQVFQEAWKNVLGVDVEVKSLKFALRMTEYEADFTLGKEGWGADFNDPQSFLDLFTSNSEYNYGKWSNEEYDALLKKASSTTGDERAQALQDAEKILIQDAVMYPTFFQSRNFVHKDYVKGHVRNGFGLYSEYKWTYIEK</sequence>
<dbReference type="EMBL" id="JACRSR010000002">
    <property type="protein sequence ID" value="MBC8531456.1"/>
    <property type="molecule type" value="Genomic_DNA"/>
</dbReference>
<keyword evidence="8" id="KW-1185">Reference proteome</keyword>
<evidence type="ECO:0000256" key="5">
    <source>
        <dbReference type="SAM" id="SignalP"/>
    </source>
</evidence>
<dbReference type="RefSeq" id="WP_249316046.1">
    <property type="nucleotide sequence ID" value="NZ_JACRSR010000002.1"/>
</dbReference>
<comment type="caution">
    <text evidence="7">The sequence shown here is derived from an EMBL/GenBank/DDBJ whole genome shotgun (WGS) entry which is preliminary data.</text>
</comment>
<dbReference type="PANTHER" id="PTHR30290">
    <property type="entry name" value="PERIPLASMIC BINDING COMPONENT OF ABC TRANSPORTER"/>
    <property type="match status" value="1"/>
</dbReference>
<dbReference type="PIRSF" id="PIRSF002741">
    <property type="entry name" value="MppA"/>
    <property type="match status" value="1"/>
</dbReference>
<evidence type="ECO:0000313" key="7">
    <source>
        <dbReference type="EMBL" id="MBC8531456.1"/>
    </source>
</evidence>
<dbReference type="Proteomes" id="UP000623172">
    <property type="component" value="Unassembled WGS sequence"/>
</dbReference>
<dbReference type="GO" id="GO:0030288">
    <property type="term" value="C:outer membrane-bounded periplasmic space"/>
    <property type="evidence" value="ECO:0007669"/>
    <property type="project" value="UniProtKB-ARBA"/>
</dbReference>
<dbReference type="InterPro" id="IPR030678">
    <property type="entry name" value="Peptide/Ni-bd"/>
</dbReference>
<dbReference type="CDD" id="cd08504">
    <property type="entry name" value="PBP2_OppA"/>
    <property type="match status" value="1"/>
</dbReference>
<dbReference type="Gene3D" id="3.10.105.10">
    <property type="entry name" value="Dipeptide-binding Protein, Domain 3"/>
    <property type="match status" value="1"/>
</dbReference>
<feature type="chain" id="PRO_5039393738" evidence="5">
    <location>
        <begin position="22"/>
        <end position="542"/>
    </location>
</feature>
<evidence type="ECO:0000256" key="2">
    <source>
        <dbReference type="ARBA" id="ARBA00005695"/>
    </source>
</evidence>
<organism evidence="7 8">
    <name type="scientific">Gehongia tenuis</name>
    <dbReference type="NCBI Taxonomy" id="2763655"/>
    <lineage>
        <taxon>Bacteria</taxon>
        <taxon>Bacillati</taxon>
        <taxon>Bacillota</taxon>
        <taxon>Clostridia</taxon>
        <taxon>Christensenellales</taxon>
        <taxon>Christensenellaceae</taxon>
        <taxon>Gehongia</taxon>
    </lineage>
</organism>
<dbReference type="SUPFAM" id="SSF53850">
    <property type="entry name" value="Periplasmic binding protein-like II"/>
    <property type="match status" value="1"/>
</dbReference>
<evidence type="ECO:0000259" key="6">
    <source>
        <dbReference type="Pfam" id="PF00496"/>
    </source>
</evidence>
<protein>
    <submittedName>
        <fullName evidence="7">Peptide ABC transporter substrate-binding protein</fullName>
    </submittedName>
</protein>
<dbReference type="InterPro" id="IPR000914">
    <property type="entry name" value="SBP_5_dom"/>
</dbReference>
<dbReference type="InterPro" id="IPR039424">
    <property type="entry name" value="SBP_5"/>
</dbReference>
<dbReference type="GO" id="GO:1904680">
    <property type="term" value="F:peptide transmembrane transporter activity"/>
    <property type="evidence" value="ECO:0007669"/>
    <property type="project" value="TreeGrafter"/>
</dbReference>